<evidence type="ECO:0000256" key="1">
    <source>
        <dbReference type="SAM" id="Phobius"/>
    </source>
</evidence>
<accession>A0A6I9QYS3</accession>
<keyword evidence="1" id="KW-0472">Membrane</keyword>
<dbReference type="PANTHER" id="PTHR34781">
    <property type="entry name" value="TRANSMEMBRANE PROTEIN"/>
    <property type="match status" value="1"/>
</dbReference>
<feature type="transmembrane region" description="Helical" evidence="1">
    <location>
        <begin position="83"/>
        <end position="106"/>
    </location>
</feature>
<dbReference type="FunCoup" id="A0A6I9QYS3">
    <property type="interactions" value="1693"/>
</dbReference>
<gene>
    <name evidence="3" type="primary">LOC105042150</name>
</gene>
<keyword evidence="2" id="KW-1185">Reference proteome</keyword>
<evidence type="ECO:0000313" key="2">
    <source>
        <dbReference type="Proteomes" id="UP000504607"/>
    </source>
</evidence>
<name>A0A6I9QYS3_ELAGV</name>
<proteinExistence type="predicted"/>
<keyword evidence="1" id="KW-0812">Transmembrane</keyword>
<dbReference type="GeneID" id="105042150"/>
<dbReference type="Proteomes" id="UP000504607">
    <property type="component" value="Chromosome 3"/>
</dbReference>
<dbReference type="KEGG" id="egu:105042150"/>
<feature type="transmembrane region" description="Helical" evidence="1">
    <location>
        <begin position="59"/>
        <end position="77"/>
    </location>
</feature>
<evidence type="ECO:0000313" key="3">
    <source>
        <dbReference type="RefSeq" id="XP_010917561.1"/>
    </source>
</evidence>
<dbReference type="RefSeq" id="XP_010917561.1">
    <property type="nucleotide sequence ID" value="XM_010919259.3"/>
</dbReference>
<organism evidence="2 3">
    <name type="scientific">Elaeis guineensis var. tenera</name>
    <name type="common">Oil palm</name>
    <dbReference type="NCBI Taxonomy" id="51953"/>
    <lineage>
        <taxon>Eukaryota</taxon>
        <taxon>Viridiplantae</taxon>
        <taxon>Streptophyta</taxon>
        <taxon>Embryophyta</taxon>
        <taxon>Tracheophyta</taxon>
        <taxon>Spermatophyta</taxon>
        <taxon>Magnoliopsida</taxon>
        <taxon>Liliopsida</taxon>
        <taxon>Arecaceae</taxon>
        <taxon>Arecoideae</taxon>
        <taxon>Cocoseae</taxon>
        <taxon>Elaeidinae</taxon>
        <taxon>Elaeis</taxon>
    </lineage>
</organism>
<protein>
    <submittedName>
        <fullName evidence="3">Uncharacterized protein LOC105042150 isoform X1</fullName>
    </submittedName>
</protein>
<sequence>MRSEDQPSRVLYELCSLLLSVLRSPHLAGPEMPPPQPLPARASRAVAEPRLARWPRPQLSPTGLASLLLGMSLAMMFCGSVTFAIGFILMPWVLGMMMVLGFMGIVSNLSGLGRAILCLGFPSAAEASSNEVPGGNHVQKAGFYT</sequence>
<keyword evidence="1" id="KW-1133">Transmembrane helix</keyword>
<dbReference type="InParanoid" id="A0A6I9QYS3"/>
<dbReference type="PANTHER" id="PTHR34781:SF2">
    <property type="entry name" value="TRANSMEMBRANE PROTEIN"/>
    <property type="match status" value="1"/>
</dbReference>
<reference evidence="3" key="1">
    <citation type="submission" date="2025-08" db="UniProtKB">
        <authorList>
            <consortium name="RefSeq"/>
        </authorList>
    </citation>
    <scope>IDENTIFICATION</scope>
</reference>
<dbReference type="OrthoDB" id="1936751at2759"/>
<dbReference type="AlphaFoldDB" id="A0A6I9QYS3"/>